<name>A0A1N7H958_9NOCA</name>
<organism evidence="1 2">
    <name type="scientific">Williamsia sterculiae</name>
    <dbReference type="NCBI Taxonomy" id="1344003"/>
    <lineage>
        <taxon>Bacteria</taxon>
        <taxon>Bacillati</taxon>
        <taxon>Actinomycetota</taxon>
        <taxon>Actinomycetes</taxon>
        <taxon>Mycobacteriales</taxon>
        <taxon>Nocardiaceae</taxon>
        <taxon>Williamsia</taxon>
    </lineage>
</organism>
<sequence>MTDPRDIDPAAAAAAADAANVEGLIPVDDITDNASVDLSHFTFDDSTPVGTLGEEREAAPRFDGDTSQLPAPVCYALQELVAAAHVSGRSRNWRTVEAHEEIIRSRLSELNLVLVLDHENRYAFTRQVSENDPRQRNILRSATLTLAGSVLALFLRQKYLTSVDDPVTVERDEMVDHLLGYKPTDDTDEAGFVRRVDAAINLLESRKVIRQIAGTQRYAVFGVIAALLTPEQVQAHTDAYLALAGRGAGVDLDEVDDAAEAATEPDPTEEVVR</sequence>
<dbReference type="InterPro" id="IPR025449">
    <property type="entry name" value="JetB"/>
</dbReference>
<protein>
    <recommendedName>
        <fullName evidence="3">DUF4194 domain-containing protein</fullName>
    </recommendedName>
</protein>
<dbReference type="Proteomes" id="UP000186218">
    <property type="component" value="Unassembled WGS sequence"/>
</dbReference>
<dbReference type="OrthoDB" id="3380958at2"/>
<dbReference type="EMBL" id="FTNT01000013">
    <property type="protein sequence ID" value="SIS21399.1"/>
    <property type="molecule type" value="Genomic_DNA"/>
</dbReference>
<evidence type="ECO:0000313" key="2">
    <source>
        <dbReference type="Proteomes" id="UP000186218"/>
    </source>
</evidence>
<accession>A0A1N7H958</accession>
<evidence type="ECO:0000313" key="1">
    <source>
        <dbReference type="EMBL" id="SIS21399.1"/>
    </source>
</evidence>
<keyword evidence="2" id="KW-1185">Reference proteome</keyword>
<reference evidence="1 2" key="1">
    <citation type="submission" date="2017-01" db="EMBL/GenBank/DDBJ databases">
        <authorList>
            <person name="Mah S.A."/>
            <person name="Swanson W.J."/>
            <person name="Moy G.W."/>
            <person name="Vacquier V.D."/>
        </authorList>
    </citation>
    <scope>NUCLEOTIDE SEQUENCE [LARGE SCALE GENOMIC DNA]</scope>
    <source>
        <strain evidence="1 2">CPCC 203464</strain>
    </source>
</reference>
<dbReference type="RefSeq" id="WP_076482541.1">
    <property type="nucleotide sequence ID" value="NZ_FTNT01000013.1"/>
</dbReference>
<evidence type="ECO:0008006" key="3">
    <source>
        <dbReference type="Google" id="ProtNLM"/>
    </source>
</evidence>
<dbReference type="Pfam" id="PF13835">
    <property type="entry name" value="DUF4194"/>
    <property type="match status" value="1"/>
</dbReference>
<gene>
    <name evidence="1" type="ORF">SAMN05445060_3743</name>
</gene>
<dbReference type="AlphaFoldDB" id="A0A1N7H958"/>
<dbReference type="STRING" id="1344003.SAMN05445060_3743"/>
<proteinExistence type="predicted"/>